<dbReference type="AlphaFoldDB" id="A0A4Q7LZV9"/>
<dbReference type="RefSeq" id="WP_130411546.1">
    <property type="nucleotide sequence ID" value="NZ_SGWX01000001.1"/>
</dbReference>
<reference evidence="1 2" key="1">
    <citation type="submission" date="2019-02" db="EMBL/GenBank/DDBJ databases">
        <title>Sequencing the genomes of 1000 actinobacteria strains.</title>
        <authorList>
            <person name="Klenk H.-P."/>
        </authorList>
    </citation>
    <scope>NUCLEOTIDE SEQUENCE [LARGE SCALE GENOMIC DNA]</scope>
    <source>
        <strain evidence="1 2">DSM 16932</strain>
    </source>
</reference>
<dbReference type="InterPro" id="IPR029044">
    <property type="entry name" value="Nucleotide-diphossugar_trans"/>
</dbReference>
<comment type="caution">
    <text evidence="1">The sequence shown here is derived from an EMBL/GenBank/DDBJ whole genome shotgun (WGS) entry which is preliminary data.</text>
</comment>
<gene>
    <name evidence="1" type="ORF">EV386_0217</name>
</gene>
<organism evidence="1 2">
    <name type="scientific">Xylanimonas ulmi</name>
    <dbReference type="NCBI Taxonomy" id="228973"/>
    <lineage>
        <taxon>Bacteria</taxon>
        <taxon>Bacillati</taxon>
        <taxon>Actinomycetota</taxon>
        <taxon>Actinomycetes</taxon>
        <taxon>Micrococcales</taxon>
        <taxon>Promicromonosporaceae</taxon>
        <taxon>Xylanimonas</taxon>
    </lineage>
</organism>
<sequence length="300" mass="32472">MSQQPATDPSGDPLRVICVAYNPGDELRAFASSLARATTRAYELVIVDNGERTDAVVDLEASGAARVERHRDGNVGYGRAANAGAAGLKASWLVVANPDVVWEPGALDLLVEAGEADPTAGSLGPRVLNPDGTTYPSARALPSLAAGAGHALLHAVWPGNPWTRAYRQAQEAITATEPHAAGWLSGACLLLRRAAFEQVGGFDERYFMFFEDVDLGDRLGQAGWRNVYVPAARVTHLQGVSWKHSPAPMIRAHHASAKRYLFDRWGAWWQAPVRWAIGVGLAVRERVEVALSERERRPAR</sequence>
<evidence type="ECO:0000313" key="1">
    <source>
        <dbReference type="EMBL" id="RZS59977.1"/>
    </source>
</evidence>
<dbReference type="OrthoDB" id="9771846at2"/>
<accession>A0A4Q7LZV9</accession>
<dbReference type="CDD" id="cd04186">
    <property type="entry name" value="GT_2_like_c"/>
    <property type="match status" value="1"/>
</dbReference>
<dbReference type="PANTHER" id="PTHR43179">
    <property type="entry name" value="RHAMNOSYLTRANSFERASE WBBL"/>
    <property type="match status" value="1"/>
</dbReference>
<protein>
    <submittedName>
        <fullName evidence="1">N-acetylglucosaminyl-diphospho-decaprenol L-rhamnosyltransferase</fullName>
    </submittedName>
</protein>
<dbReference type="GO" id="GO:0016740">
    <property type="term" value="F:transferase activity"/>
    <property type="evidence" value="ECO:0007669"/>
    <property type="project" value="UniProtKB-KW"/>
</dbReference>
<proteinExistence type="predicted"/>
<keyword evidence="1" id="KW-0808">Transferase</keyword>
<dbReference type="SUPFAM" id="SSF53448">
    <property type="entry name" value="Nucleotide-diphospho-sugar transferases"/>
    <property type="match status" value="1"/>
</dbReference>
<dbReference type="Pfam" id="PF13641">
    <property type="entry name" value="Glyco_tranf_2_3"/>
    <property type="match status" value="1"/>
</dbReference>
<name>A0A4Q7LZV9_9MICO</name>
<dbReference type="Gene3D" id="3.90.550.10">
    <property type="entry name" value="Spore Coat Polysaccharide Biosynthesis Protein SpsA, Chain A"/>
    <property type="match status" value="1"/>
</dbReference>
<keyword evidence="2" id="KW-1185">Reference proteome</keyword>
<dbReference type="PANTHER" id="PTHR43179:SF7">
    <property type="entry name" value="RHAMNOSYLTRANSFERASE WBBL"/>
    <property type="match status" value="1"/>
</dbReference>
<evidence type="ECO:0000313" key="2">
    <source>
        <dbReference type="Proteomes" id="UP000293852"/>
    </source>
</evidence>
<dbReference type="Proteomes" id="UP000293852">
    <property type="component" value="Unassembled WGS sequence"/>
</dbReference>
<dbReference type="EMBL" id="SGWX01000001">
    <property type="protein sequence ID" value="RZS59977.1"/>
    <property type="molecule type" value="Genomic_DNA"/>
</dbReference>